<dbReference type="AlphaFoldDB" id="A0A5M3N4C1"/>
<dbReference type="Gene3D" id="3.80.10.10">
    <property type="entry name" value="Ribonuclease Inhibitor"/>
    <property type="match status" value="1"/>
</dbReference>
<accession>A0A5M3N4C1</accession>
<sequence length="532" mass="59063">MHQALALHEILQDIFGHLGDWTEFVTYPSERKRTLASLARTCKAFTKPAIEELWHMMDAVGIFQNLIPHRRIMRWPGGPDPLGWSVPSQMQVWIHDIKPLSIAEQARLMSYTSCIKRLFLPSIRSGLPVAAPALQVLLSLPGGVEQAFPRLKEISVLDIFPGALTSYEPFMQHATSLNFQPSNIDKGASLLPPSISQVLRPLHHLRSFSCEYVDPPTLLHLSQLPFLTNLCNQNVLDIASTPVLVFPALQSLELDLRDFAQSLFLVKRLAWCPSSLHIFTLNCVPSLFDSEEMFSIISKHPAADLRSLSAMSFDDSSVDLNTSMTLDTIKPLLRFSNMRVFNWCFPCLVDLGDSDILAIAHAWPNLRRLCISSNARADTHKPRIESLFAMAQQCPYLEHLMLSFAISELNDIPPDHLADGFTHSQLRSLHSTCATSCADEDELVTLTIILGQVFPGLGYVGGINIEEPLRQVAADVVSDSSTGVYINAALGTLRQARVDGKIRSCAGEGVRRMVRGAFERMRGGCQTAENVV</sequence>
<dbReference type="GeneID" id="19201585"/>
<name>A0A5M3N4C1_CONPW</name>
<keyword evidence="2" id="KW-1185">Reference proteome</keyword>
<dbReference type="EMBL" id="JH711573">
    <property type="protein sequence ID" value="EIW86146.1"/>
    <property type="molecule type" value="Genomic_DNA"/>
</dbReference>
<dbReference type="PANTHER" id="PTHR13318">
    <property type="entry name" value="PARTNER OF PAIRED, ISOFORM B-RELATED"/>
    <property type="match status" value="1"/>
</dbReference>
<dbReference type="InterPro" id="IPR032675">
    <property type="entry name" value="LRR_dom_sf"/>
</dbReference>
<gene>
    <name evidence="1" type="ORF">CONPUDRAFT_140837</name>
</gene>
<evidence type="ECO:0000313" key="1">
    <source>
        <dbReference type="EMBL" id="EIW86146.1"/>
    </source>
</evidence>
<evidence type="ECO:0000313" key="2">
    <source>
        <dbReference type="Proteomes" id="UP000053558"/>
    </source>
</evidence>
<dbReference type="SUPFAM" id="SSF52047">
    <property type="entry name" value="RNI-like"/>
    <property type="match status" value="1"/>
</dbReference>
<dbReference type="KEGG" id="cput:CONPUDRAFT_140837"/>
<dbReference type="OrthoDB" id="3543113at2759"/>
<organism evidence="1 2">
    <name type="scientific">Coniophora puteana (strain RWD-64-598)</name>
    <name type="common">Brown rot fungus</name>
    <dbReference type="NCBI Taxonomy" id="741705"/>
    <lineage>
        <taxon>Eukaryota</taxon>
        <taxon>Fungi</taxon>
        <taxon>Dikarya</taxon>
        <taxon>Basidiomycota</taxon>
        <taxon>Agaricomycotina</taxon>
        <taxon>Agaricomycetes</taxon>
        <taxon>Agaricomycetidae</taxon>
        <taxon>Boletales</taxon>
        <taxon>Coniophorineae</taxon>
        <taxon>Coniophoraceae</taxon>
        <taxon>Coniophora</taxon>
    </lineage>
</organism>
<dbReference type="GO" id="GO:0019005">
    <property type="term" value="C:SCF ubiquitin ligase complex"/>
    <property type="evidence" value="ECO:0007669"/>
    <property type="project" value="TreeGrafter"/>
</dbReference>
<protein>
    <recommendedName>
        <fullName evidence="3">F-box domain-containing protein</fullName>
    </recommendedName>
</protein>
<evidence type="ECO:0008006" key="3">
    <source>
        <dbReference type="Google" id="ProtNLM"/>
    </source>
</evidence>
<dbReference type="GO" id="GO:0031146">
    <property type="term" value="P:SCF-dependent proteasomal ubiquitin-dependent protein catabolic process"/>
    <property type="evidence" value="ECO:0007669"/>
    <property type="project" value="TreeGrafter"/>
</dbReference>
<proteinExistence type="predicted"/>
<dbReference type="RefSeq" id="XP_007763058.1">
    <property type="nucleotide sequence ID" value="XM_007764868.1"/>
</dbReference>
<dbReference type="Proteomes" id="UP000053558">
    <property type="component" value="Unassembled WGS sequence"/>
</dbReference>
<comment type="caution">
    <text evidence="1">The sequence shown here is derived from an EMBL/GenBank/DDBJ whole genome shotgun (WGS) entry which is preliminary data.</text>
</comment>
<reference evidence="2" key="1">
    <citation type="journal article" date="2012" name="Science">
        <title>The Paleozoic origin of enzymatic lignin decomposition reconstructed from 31 fungal genomes.</title>
        <authorList>
            <person name="Floudas D."/>
            <person name="Binder M."/>
            <person name="Riley R."/>
            <person name="Barry K."/>
            <person name="Blanchette R.A."/>
            <person name="Henrissat B."/>
            <person name="Martinez A.T."/>
            <person name="Otillar R."/>
            <person name="Spatafora J.W."/>
            <person name="Yadav J.S."/>
            <person name="Aerts A."/>
            <person name="Benoit I."/>
            <person name="Boyd A."/>
            <person name="Carlson A."/>
            <person name="Copeland A."/>
            <person name="Coutinho P.M."/>
            <person name="de Vries R.P."/>
            <person name="Ferreira P."/>
            <person name="Findley K."/>
            <person name="Foster B."/>
            <person name="Gaskell J."/>
            <person name="Glotzer D."/>
            <person name="Gorecki P."/>
            <person name="Heitman J."/>
            <person name="Hesse C."/>
            <person name="Hori C."/>
            <person name="Igarashi K."/>
            <person name="Jurgens J.A."/>
            <person name="Kallen N."/>
            <person name="Kersten P."/>
            <person name="Kohler A."/>
            <person name="Kuees U."/>
            <person name="Kumar T.K.A."/>
            <person name="Kuo A."/>
            <person name="LaButti K."/>
            <person name="Larrondo L.F."/>
            <person name="Lindquist E."/>
            <person name="Ling A."/>
            <person name="Lombard V."/>
            <person name="Lucas S."/>
            <person name="Lundell T."/>
            <person name="Martin R."/>
            <person name="McLaughlin D.J."/>
            <person name="Morgenstern I."/>
            <person name="Morin E."/>
            <person name="Murat C."/>
            <person name="Nagy L.G."/>
            <person name="Nolan M."/>
            <person name="Ohm R.A."/>
            <person name="Patyshakuliyeva A."/>
            <person name="Rokas A."/>
            <person name="Ruiz-Duenas F.J."/>
            <person name="Sabat G."/>
            <person name="Salamov A."/>
            <person name="Samejima M."/>
            <person name="Schmutz J."/>
            <person name="Slot J.C."/>
            <person name="St John F."/>
            <person name="Stenlid J."/>
            <person name="Sun H."/>
            <person name="Sun S."/>
            <person name="Syed K."/>
            <person name="Tsang A."/>
            <person name="Wiebenga A."/>
            <person name="Young D."/>
            <person name="Pisabarro A."/>
            <person name="Eastwood D.C."/>
            <person name="Martin F."/>
            <person name="Cullen D."/>
            <person name="Grigoriev I.V."/>
            <person name="Hibbett D.S."/>
        </authorList>
    </citation>
    <scope>NUCLEOTIDE SEQUENCE [LARGE SCALE GENOMIC DNA]</scope>
    <source>
        <strain evidence="2">RWD-64-598 SS2</strain>
    </source>
</reference>